<evidence type="ECO:0000256" key="1">
    <source>
        <dbReference type="SAM" id="SignalP"/>
    </source>
</evidence>
<dbReference type="AlphaFoldDB" id="K0WSN9"/>
<evidence type="ECO:0000313" key="2">
    <source>
        <dbReference type="EMBL" id="EJZ62403.1"/>
    </source>
</evidence>
<proteinExistence type="predicted"/>
<dbReference type="OrthoDB" id="5505971at2"/>
<keyword evidence="1" id="KW-0732">Signal</keyword>
<name>K0WSN9_9BACT</name>
<dbReference type="eggNOG" id="COG4249">
    <property type="taxonomic scope" value="Bacteria"/>
</dbReference>
<protein>
    <recommendedName>
        <fullName evidence="4">DUF5723 domain-containing protein</fullName>
    </recommendedName>
</protein>
<sequence>MKMKKIQSVFIILLTVFHLSAQMNQGKYVPFHFSFMPPLSSNGINASQYTNGASFSILAGMSANERNFTFASISNVIANEARGLQFAGISNYIGKQGQGVAFAGITNITKGTYKGVQLAGITNYSAGESRGIAFAGLNNAINGNFKGVQFAGLLNTSKDITGLQFAGLLNIAGKVRGVQFAGLLNIAEESDCPIGLVNIVKRGEMGIALTYDILGNGIVSFRSGGKYTYGIIGFGYNHKLSGNNKTVAETGYGVYIPCYSWFQINNEFKVTSTATSDKPFLNASYSLLPSFKIKKHYNIFGGASLNYSTTTEMDNQTLFPQNNLWKKQTDNRLRQLFIGYLVGIQYIF</sequence>
<dbReference type="RefSeq" id="WP_008862903.1">
    <property type="nucleotide sequence ID" value="NZ_JH815206.1"/>
</dbReference>
<evidence type="ECO:0008006" key="4">
    <source>
        <dbReference type="Google" id="ProtNLM"/>
    </source>
</evidence>
<organism evidence="2 3">
    <name type="scientific">Barnesiella intestinihominis YIT 11860</name>
    <dbReference type="NCBI Taxonomy" id="742726"/>
    <lineage>
        <taxon>Bacteria</taxon>
        <taxon>Pseudomonadati</taxon>
        <taxon>Bacteroidota</taxon>
        <taxon>Bacteroidia</taxon>
        <taxon>Bacteroidales</taxon>
        <taxon>Barnesiellaceae</taxon>
        <taxon>Barnesiella</taxon>
    </lineage>
</organism>
<dbReference type="EMBL" id="ADLE01000017">
    <property type="protein sequence ID" value="EJZ62403.1"/>
    <property type="molecule type" value="Genomic_DNA"/>
</dbReference>
<comment type="caution">
    <text evidence="2">The sequence shown here is derived from an EMBL/GenBank/DDBJ whole genome shotgun (WGS) entry which is preliminary data.</text>
</comment>
<dbReference type="PATRIC" id="fig|742726.3.peg.2632"/>
<feature type="chain" id="PRO_5003840567" description="DUF5723 domain-containing protein" evidence="1">
    <location>
        <begin position="22"/>
        <end position="348"/>
    </location>
</feature>
<evidence type="ECO:0000313" key="3">
    <source>
        <dbReference type="Proteomes" id="UP000006044"/>
    </source>
</evidence>
<accession>K0WSN9</accession>
<dbReference type="HOGENOM" id="CLU_061133_0_0_10"/>
<dbReference type="Proteomes" id="UP000006044">
    <property type="component" value="Unassembled WGS sequence"/>
</dbReference>
<keyword evidence="3" id="KW-1185">Reference proteome</keyword>
<gene>
    <name evidence="2" type="ORF">HMPREF9448_02522</name>
</gene>
<feature type="signal peptide" evidence="1">
    <location>
        <begin position="1"/>
        <end position="21"/>
    </location>
</feature>
<dbReference type="GeneID" id="77849708"/>
<dbReference type="STRING" id="742726.HMPREF9448_02522"/>
<reference evidence="2 3" key="1">
    <citation type="submission" date="2012-08" db="EMBL/GenBank/DDBJ databases">
        <title>The Genome Sequence of Barnesiella intestinihominis YIT 11860.</title>
        <authorList>
            <consortium name="The Broad Institute Genome Sequencing Platform"/>
            <person name="Earl A."/>
            <person name="Ward D."/>
            <person name="Feldgarden M."/>
            <person name="Gevers D."/>
            <person name="Morotomi M."/>
            <person name="Walker B."/>
            <person name="Young S.K."/>
            <person name="Zeng Q."/>
            <person name="Gargeya S."/>
            <person name="Fitzgerald M."/>
            <person name="Haas B."/>
            <person name="Abouelleil A."/>
            <person name="Alvarado L."/>
            <person name="Arachchi H.M."/>
            <person name="Berlin A.M."/>
            <person name="Chapman S.B."/>
            <person name="Goldberg J."/>
            <person name="Griggs A."/>
            <person name="Gujja S."/>
            <person name="Hansen M."/>
            <person name="Howarth C."/>
            <person name="Imamovic A."/>
            <person name="Larimer J."/>
            <person name="McCowen C."/>
            <person name="Montmayeur A."/>
            <person name="Murphy C."/>
            <person name="Neiman D."/>
            <person name="Pearson M."/>
            <person name="Priest M."/>
            <person name="Roberts A."/>
            <person name="Saif S."/>
            <person name="Shea T."/>
            <person name="Sisk P."/>
            <person name="Sykes S."/>
            <person name="Wortman J."/>
            <person name="Nusbaum C."/>
            <person name="Birren B."/>
        </authorList>
    </citation>
    <scope>NUCLEOTIDE SEQUENCE [LARGE SCALE GENOMIC DNA]</scope>
    <source>
        <strain evidence="2 3">YIT 11860</strain>
    </source>
</reference>